<reference evidence="1 2" key="2">
    <citation type="submission" date="2018-06" db="EMBL/GenBank/DDBJ databases">
        <title>Sequencing of bacterial isolates from soil warming experiment in Harvard Forest, Massachusetts, USA.</title>
        <authorList>
            <person name="Deangelis K.PhD."/>
        </authorList>
    </citation>
    <scope>NUCLEOTIDE SEQUENCE [LARGE SCALE GENOMIC DNA]</scope>
    <source>
        <strain evidence="1 2">GAS496</strain>
    </source>
</reference>
<comment type="caution">
    <text evidence="1">The sequence shown here is derived from an EMBL/GenBank/DDBJ whole genome shotgun (WGS) entry which is preliminary data.</text>
</comment>
<dbReference type="EMBL" id="QJJU01000010">
    <property type="protein sequence ID" value="PXX07798.1"/>
    <property type="molecule type" value="Genomic_DNA"/>
</dbReference>
<proteinExistence type="predicted"/>
<evidence type="ECO:0000313" key="2">
    <source>
        <dbReference type="Proteomes" id="UP000247781"/>
    </source>
</evidence>
<gene>
    <name evidence="1" type="ORF">C8E89_110184</name>
</gene>
<dbReference type="RefSeq" id="WP_110317162.1">
    <property type="nucleotide sequence ID" value="NZ_QJJU01000010.1"/>
</dbReference>
<evidence type="ECO:0000313" key="1">
    <source>
        <dbReference type="EMBL" id="PXX07798.1"/>
    </source>
</evidence>
<name>A0A318HFI6_9MYCO</name>
<organism evidence="1 2">
    <name type="scientific">Mycolicibacterium moriokaense</name>
    <dbReference type="NCBI Taxonomy" id="39691"/>
    <lineage>
        <taxon>Bacteria</taxon>
        <taxon>Bacillati</taxon>
        <taxon>Actinomycetota</taxon>
        <taxon>Actinomycetes</taxon>
        <taxon>Mycobacteriales</taxon>
        <taxon>Mycobacteriaceae</taxon>
        <taxon>Mycolicibacterium</taxon>
    </lineage>
</organism>
<keyword evidence="2" id="KW-1185">Reference proteome</keyword>
<dbReference type="AlphaFoldDB" id="A0A318HFI6"/>
<dbReference type="Proteomes" id="UP000247781">
    <property type="component" value="Unassembled WGS sequence"/>
</dbReference>
<accession>A0A318HFI6</accession>
<sequence length="59" mass="6736">MKRVGLASVQCRSNYRRNDDQAQQRTRLLCLIGMWSVPVFSTHGDEPGGIEDKLTYYCA</sequence>
<protein>
    <submittedName>
        <fullName evidence="1">Uncharacterized protein</fullName>
    </submittedName>
</protein>
<reference evidence="2" key="1">
    <citation type="submission" date="2018-05" db="EMBL/GenBank/DDBJ databases">
        <authorList>
            <person name="Deangelis K."/>
            <person name="Huntemann M."/>
            <person name="Clum A."/>
            <person name="Pillay M."/>
            <person name="Palaniappan K."/>
            <person name="Varghese N."/>
            <person name="Mikhailova N."/>
            <person name="Stamatis D."/>
            <person name="Reddy T."/>
            <person name="Daum C."/>
            <person name="Shapiro N."/>
            <person name="Ivanova N."/>
            <person name="Kyrpides N."/>
            <person name="Woyke T."/>
        </authorList>
    </citation>
    <scope>NUCLEOTIDE SEQUENCE [LARGE SCALE GENOMIC DNA]</scope>
    <source>
        <strain evidence="2">GAS496</strain>
    </source>
</reference>